<gene>
    <name evidence="1" type="ORF">TIFTF001_021409</name>
</gene>
<evidence type="ECO:0000313" key="1">
    <source>
        <dbReference type="EMBL" id="GMN52253.1"/>
    </source>
</evidence>
<comment type="caution">
    <text evidence="1">The sequence shown here is derived from an EMBL/GenBank/DDBJ whole genome shotgun (WGS) entry which is preliminary data.</text>
</comment>
<keyword evidence="2" id="KW-1185">Reference proteome</keyword>
<dbReference type="Proteomes" id="UP001187192">
    <property type="component" value="Unassembled WGS sequence"/>
</dbReference>
<protein>
    <submittedName>
        <fullName evidence="1">Uncharacterized protein</fullName>
    </submittedName>
</protein>
<dbReference type="EMBL" id="BTGU01000041">
    <property type="protein sequence ID" value="GMN52253.1"/>
    <property type="molecule type" value="Genomic_DNA"/>
</dbReference>
<proteinExistence type="predicted"/>
<dbReference type="AlphaFoldDB" id="A0AA88DAQ5"/>
<organism evidence="1 2">
    <name type="scientific">Ficus carica</name>
    <name type="common">Common fig</name>
    <dbReference type="NCBI Taxonomy" id="3494"/>
    <lineage>
        <taxon>Eukaryota</taxon>
        <taxon>Viridiplantae</taxon>
        <taxon>Streptophyta</taxon>
        <taxon>Embryophyta</taxon>
        <taxon>Tracheophyta</taxon>
        <taxon>Spermatophyta</taxon>
        <taxon>Magnoliopsida</taxon>
        <taxon>eudicotyledons</taxon>
        <taxon>Gunneridae</taxon>
        <taxon>Pentapetalae</taxon>
        <taxon>rosids</taxon>
        <taxon>fabids</taxon>
        <taxon>Rosales</taxon>
        <taxon>Moraceae</taxon>
        <taxon>Ficeae</taxon>
        <taxon>Ficus</taxon>
    </lineage>
</organism>
<accession>A0AA88DAQ5</accession>
<reference evidence="1" key="1">
    <citation type="submission" date="2023-07" db="EMBL/GenBank/DDBJ databases">
        <title>draft genome sequence of fig (Ficus carica).</title>
        <authorList>
            <person name="Takahashi T."/>
            <person name="Nishimura K."/>
        </authorList>
    </citation>
    <scope>NUCLEOTIDE SEQUENCE</scope>
</reference>
<sequence>MTVDVLICSDHKVPLPTVPREHESKSTGAAHLLLQHVTSPPVTTYSDRNCPCRCRRQPPYCPLCRVRDAWPQSIGPIAPVSLRPSHPSGALALPLPSFISSTTDLSIRVPTGDTTPVSPLFRRASLLQVINCKATSQSRPDYPTTLGVAAGGIFGINILVLEGGHPPFQ</sequence>
<name>A0AA88DAQ5_FICCA</name>
<evidence type="ECO:0000313" key="2">
    <source>
        <dbReference type="Proteomes" id="UP001187192"/>
    </source>
</evidence>